<proteinExistence type="predicted"/>
<gene>
    <name evidence="2" type="ORF">DFQ12_1913</name>
</gene>
<evidence type="ECO:0000256" key="1">
    <source>
        <dbReference type="SAM" id="Phobius"/>
    </source>
</evidence>
<sequence length="35" mass="4076">MNLNELNRNKDLLLDTILISVVLGQVIYMIFEIVK</sequence>
<dbReference type="EMBL" id="RAPY01000001">
    <property type="protein sequence ID" value="RKE57037.1"/>
    <property type="molecule type" value="Genomic_DNA"/>
</dbReference>
<keyword evidence="1" id="KW-0812">Transmembrane</keyword>
<dbReference type="Proteomes" id="UP000286246">
    <property type="component" value="Unassembled WGS sequence"/>
</dbReference>
<name>A0A420BK27_SPHD1</name>
<keyword evidence="3" id="KW-1185">Reference proteome</keyword>
<protein>
    <submittedName>
        <fullName evidence="2">Uncharacterized protein</fullName>
    </submittedName>
</protein>
<evidence type="ECO:0000313" key="3">
    <source>
        <dbReference type="Proteomes" id="UP000286246"/>
    </source>
</evidence>
<keyword evidence="1" id="KW-1133">Transmembrane helix</keyword>
<keyword evidence="1" id="KW-0472">Membrane</keyword>
<organism evidence="2 3">
    <name type="scientific">Sphingobacterium detergens</name>
    <dbReference type="NCBI Taxonomy" id="1145106"/>
    <lineage>
        <taxon>Bacteria</taxon>
        <taxon>Pseudomonadati</taxon>
        <taxon>Bacteroidota</taxon>
        <taxon>Sphingobacteriia</taxon>
        <taxon>Sphingobacteriales</taxon>
        <taxon>Sphingobacteriaceae</taxon>
        <taxon>Sphingobacterium</taxon>
    </lineage>
</organism>
<reference evidence="2 3" key="1">
    <citation type="submission" date="2018-09" db="EMBL/GenBank/DDBJ databases">
        <title>Genomic Encyclopedia of Type Strains, Phase III (KMG-III): the genomes of soil and plant-associated and newly described type strains.</title>
        <authorList>
            <person name="Whitman W."/>
        </authorList>
    </citation>
    <scope>NUCLEOTIDE SEQUENCE [LARGE SCALE GENOMIC DNA]</scope>
    <source>
        <strain evidence="2 3">CECT 7938</strain>
    </source>
</reference>
<feature type="transmembrane region" description="Helical" evidence="1">
    <location>
        <begin position="12"/>
        <end position="31"/>
    </location>
</feature>
<evidence type="ECO:0000313" key="2">
    <source>
        <dbReference type="EMBL" id="RKE57037.1"/>
    </source>
</evidence>
<accession>A0A420BK27</accession>
<comment type="caution">
    <text evidence="2">The sequence shown here is derived from an EMBL/GenBank/DDBJ whole genome shotgun (WGS) entry which is preliminary data.</text>
</comment>
<dbReference type="AlphaFoldDB" id="A0A420BK27"/>